<reference evidence="1" key="2">
    <citation type="submission" date="2023-05" db="EMBL/GenBank/DDBJ databases">
        <authorList>
            <person name="Fouks B."/>
        </authorList>
    </citation>
    <scope>NUCLEOTIDE SEQUENCE</scope>
    <source>
        <strain evidence="1">Stay&amp;Tobe</strain>
        <tissue evidence="1">Testes</tissue>
    </source>
</reference>
<dbReference type="Proteomes" id="UP001233999">
    <property type="component" value="Unassembled WGS sequence"/>
</dbReference>
<feature type="non-terminal residue" evidence="1">
    <location>
        <position position="1"/>
    </location>
</feature>
<evidence type="ECO:0000313" key="2">
    <source>
        <dbReference type="Proteomes" id="UP001233999"/>
    </source>
</evidence>
<gene>
    <name evidence="1" type="ORF">L9F63_007537</name>
</gene>
<proteinExistence type="predicted"/>
<comment type="caution">
    <text evidence="1">The sequence shown here is derived from an EMBL/GenBank/DDBJ whole genome shotgun (WGS) entry which is preliminary data.</text>
</comment>
<name>A0AAD7Z8W2_DIPPU</name>
<sequence>TPLLMQSRVQMMMSKTEFACNGTVIEHPEYGSNNLLTCLSFNLLCYLDLSITRGNLLRLGCHEAFYFVRYELQFQIMLRLLQFFIIKTT</sequence>
<evidence type="ECO:0000313" key="1">
    <source>
        <dbReference type="EMBL" id="KAJ9575603.1"/>
    </source>
</evidence>
<accession>A0AAD7Z8W2</accession>
<keyword evidence="2" id="KW-1185">Reference proteome</keyword>
<dbReference type="EMBL" id="JASPKZ010009828">
    <property type="protein sequence ID" value="KAJ9575603.1"/>
    <property type="molecule type" value="Genomic_DNA"/>
</dbReference>
<dbReference type="AlphaFoldDB" id="A0AAD7Z8W2"/>
<organism evidence="1 2">
    <name type="scientific">Diploptera punctata</name>
    <name type="common">Pacific beetle cockroach</name>
    <dbReference type="NCBI Taxonomy" id="6984"/>
    <lineage>
        <taxon>Eukaryota</taxon>
        <taxon>Metazoa</taxon>
        <taxon>Ecdysozoa</taxon>
        <taxon>Arthropoda</taxon>
        <taxon>Hexapoda</taxon>
        <taxon>Insecta</taxon>
        <taxon>Pterygota</taxon>
        <taxon>Neoptera</taxon>
        <taxon>Polyneoptera</taxon>
        <taxon>Dictyoptera</taxon>
        <taxon>Blattodea</taxon>
        <taxon>Blaberoidea</taxon>
        <taxon>Blaberidae</taxon>
        <taxon>Diplopterinae</taxon>
        <taxon>Diploptera</taxon>
    </lineage>
</organism>
<protein>
    <submittedName>
        <fullName evidence="1">Uncharacterized protein</fullName>
    </submittedName>
</protein>
<reference evidence="1" key="1">
    <citation type="journal article" date="2023" name="IScience">
        <title>Live-bearing cockroach genome reveals convergent evolutionary mechanisms linked to viviparity in insects and beyond.</title>
        <authorList>
            <person name="Fouks B."/>
            <person name="Harrison M.C."/>
            <person name="Mikhailova A.A."/>
            <person name="Marchal E."/>
            <person name="English S."/>
            <person name="Carruthers M."/>
            <person name="Jennings E.C."/>
            <person name="Chiamaka E.L."/>
            <person name="Frigard R.A."/>
            <person name="Pippel M."/>
            <person name="Attardo G.M."/>
            <person name="Benoit J.B."/>
            <person name="Bornberg-Bauer E."/>
            <person name="Tobe S.S."/>
        </authorList>
    </citation>
    <scope>NUCLEOTIDE SEQUENCE</scope>
    <source>
        <strain evidence="1">Stay&amp;Tobe</strain>
    </source>
</reference>
<feature type="non-terminal residue" evidence="1">
    <location>
        <position position="89"/>
    </location>
</feature>